<dbReference type="SUPFAM" id="SSF52833">
    <property type="entry name" value="Thioredoxin-like"/>
    <property type="match status" value="1"/>
</dbReference>
<evidence type="ECO:0000313" key="4">
    <source>
        <dbReference type="Proteomes" id="UP000006977"/>
    </source>
</evidence>
<comment type="caution">
    <text evidence="3">The sequence shown here is derived from an EMBL/GenBank/DDBJ whole genome shotgun (WGS) entry which is preliminary data.</text>
</comment>
<name>J8DQD6_BACCE</name>
<dbReference type="PROSITE" id="PS51352">
    <property type="entry name" value="THIOREDOXIN_2"/>
    <property type="match status" value="1"/>
</dbReference>
<evidence type="ECO:0000256" key="1">
    <source>
        <dbReference type="SAM" id="Phobius"/>
    </source>
</evidence>
<gene>
    <name evidence="3" type="ORF">IGC_00089</name>
</gene>
<dbReference type="Pfam" id="PF20207">
    <property type="entry name" value="DUF6568"/>
    <property type="match status" value="1"/>
</dbReference>
<organism evidence="3 4">
    <name type="scientific">Bacillus cereus HuA4-10</name>
    <dbReference type="NCBI Taxonomy" id="1053206"/>
    <lineage>
        <taxon>Bacteria</taxon>
        <taxon>Bacillati</taxon>
        <taxon>Bacillota</taxon>
        <taxon>Bacilli</taxon>
        <taxon>Bacillales</taxon>
        <taxon>Bacillaceae</taxon>
        <taxon>Bacillus</taxon>
        <taxon>Bacillus cereus group</taxon>
    </lineage>
</organism>
<dbReference type="InterPro" id="IPR046698">
    <property type="entry name" value="PedC-like"/>
</dbReference>
<feature type="transmembrane region" description="Helical" evidence="1">
    <location>
        <begin position="9"/>
        <end position="28"/>
    </location>
</feature>
<keyword evidence="1" id="KW-0812">Transmembrane</keyword>
<keyword evidence="1" id="KW-1133">Transmembrane helix</keyword>
<sequence>MKKLNKKKFFLALFIVIIILGTVIYFFGQKNAEKSLVEVSNQELVQLLKSKENFSLYIGRPTCPQCKELEPILKDLLKESDKEIYYYNVDDARTENEAEMKRLIKSLGVTVVPTIEYIENGNVVDKIVGLQKKQEIKNFLKKYEVKE</sequence>
<dbReference type="Proteomes" id="UP000006977">
    <property type="component" value="Unassembled WGS sequence"/>
</dbReference>
<dbReference type="HOGENOM" id="CLU_121850_3_0_9"/>
<feature type="domain" description="Thioredoxin" evidence="2">
    <location>
        <begin position="25"/>
        <end position="145"/>
    </location>
</feature>
<accession>J8DQD6</accession>
<dbReference type="CDD" id="cd02947">
    <property type="entry name" value="TRX_family"/>
    <property type="match status" value="1"/>
</dbReference>
<evidence type="ECO:0000259" key="2">
    <source>
        <dbReference type="PROSITE" id="PS51352"/>
    </source>
</evidence>
<protein>
    <recommendedName>
        <fullName evidence="2">Thioredoxin domain-containing protein</fullName>
    </recommendedName>
</protein>
<dbReference type="EMBL" id="AHEA01000003">
    <property type="protein sequence ID" value="EJQ86966.1"/>
    <property type="molecule type" value="Genomic_DNA"/>
</dbReference>
<dbReference type="InterPro" id="IPR036249">
    <property type="entry name" value="Thioredoxin-like_sf"/>
</dbReference>
<evidence type="ECO:0000313" key="3">
    <source>
        <dbReference type="EMBL" id="EJQ86966.1"/>
    </source>
</evidence>
<dbReference type="RefSeq" id="WP_002144581.1">
    <property type="nucleotide sequence ID" value="NZ_JH792148.1"/>
</dbReference>
<keyword evidence="1" id="KW-0472">Membrane</keyword>
<proteinExistence type="predicted"/>
<dbReference type="AlphaFoldDB" id="J8DQD6"/>
<reference evidence="3 4" key="1">
    <citation type="submission" date="2012-04" db="EMBL/GenBank/DDBJ databases">
        <title>The Genome Sequence of Bacillus cereus HuA4-10.</title>
        <authorList>
            <consortium name="The Broad Institute Genome Sequencing Platform"/>
            <consortium name="The Broad Institute Genome Sequencing Center for Infectious Disease"/>
            <person name="Feldgarden M."/>
            <person name="Van der Auwera G.A."/>
            <person name="Mahillon J."/>
            <person name="Duprez V."/>
            <person name="Timmery S."/>
            <person name="Mattelet C."/>
            <person name="Dierick K."/>
            <person name="Sun M."/>
            <person name="Yu Z."/>
            <person name="Zhu L."/>
            <person name="Hu X."/>
            <person name="Shank E.B."/>
            <person name="Swiecicka I."/>
            <person name="Hansen B.M."/>
            <person name="Andrup L."/>
            <person name="Young S.K."/>
            <person name="Zeng Q."/>
            <person name="Gargeya S."/>
            <person name="Fitzgerald M."/>
            <person name="Haas B."/>
            <person name="Abouelleil A."/>
            <person name="Alvarado L."/>
            <person name="Arachchi H.M."/>
            <person name="Berlin A."/>
            <person name="Chapman S.B."/>
            <person name="Goldberg J."/>
            <person name="Griggs A."/>
            <person name="Gujja S."/>
            <person name="Hansen M."/>
            <person name="Howarth C."/>
            <person name="Imamovic A."/>
            <person name="Larimer J."/>
            <person name="McCowen C."/>
            <person name="Montmayeur A."/>
            <person name="Murphy C."/>
            <person name="Neiman D."/>
            <person name="Pearson M."/>
            <person name="Priest M."/>
            <person name="Roberts A."/>
            <person name="Saif S."/>
            <person name="Shea T."/>
            <person name="Sisk P."/>
            <person name="Sykes S."/>
            <person name="Wortman J."/>
            <person name="Nusbaum C."/>
            <person name="Birren B."/>
        </authorList>
    </citation>
    <scope>NUCLEOTIDE SEQUENCE [LARGE SCALE GENOMIC DNA]</scope>
    <source>
        <strain evidence="3 4">HuA4-10</strain>
    </source>
</reference>
<dbReference type="InterPro" id="IPR013766">
    <property type="entry name" value="Thioredoxin_domain"/>
</dbReference>
<dbReference type="Gene3D" id="3.40.30.10">
    <property type="entry name" value="Glutaredoxin"/>
    <property type="match status" value="1"/>
</dbReference>
<dbReference type="PATRIC" id="fig|1053206.3.peg.90"/>